<dbReference type="Gene3D" id="2.60.40.10">
    <property type="entry name" value="Immunoglobulins"/>
    <property type="match status" value="1"/>
</dbReference>
<dbReference type="InterPro" id="IPR003961">
    <property type="entry name" value="FN3_dom"/>
</dbReference>
<proteinExistence type="predicted"/>
<keyword evidence="1" id="KW-0378">Hydrolase</keyword>
<name>A0A4V1CWG2_9ACTN</name>
<evidence type="ECO:0000256" key="2">
    <source>
        <dbReference type="ARBA" id="ARBA00023326"/>
    </source>
</evidence>
<reference evidence="6" key="4">
    <citation type="submission" date="2019-03" db="EMBL/GenBank/DDBJ databases">
        <authorList>
            <person name="Huang Y."/>
        </authorList>
    </citation>
    <scope>NUCLEOTIDE SEQUENCE</scope>
    <source>
        <strain evidence="6">JCM 16608</strain>
    </source>
</reference>
<evidence type="ECO:0000313" key="7">
    <source>
        <dbReference type="Proteomes" id="UP000297025"/>
    </source>
</evidence>
<dbReference type="InterPro" id="IPR013830">
    <property type="entry name" value="SGNH_hydro"/>
</dbReference>
<keyword evidence="8" id="KW-1185">Reference proteome</keyword>
<keyword evidence="1" id="KW-0326">Glycosidase</keyword>
<protein>
    <recommendedName>
        <fullName evidence="4">Fibronectin type-III domain-containing protein</fullName>
    </recommendedName>
</protein>
<dbReference type="InterPro" id="IPR036514">
    <property type="entry name" value="SGNH_hydro_sf"/>
</dbReference>
<dbReference type="Proteomes" id="UP000630594">
    <property type="component" value="Unassembled WGS sequence"/>
</dbReference>
<dbReference type="GO" id="GO:0004622">
    <property type="term" value="F:phosphatidylcholine lysophospholipase activity"/>
    <property type="evidence" value="ECO:0007669"/>
    <property type="project" value="TreeGrafter"/>
</dbReference>
<dbReference type="PANTHER" id="PTHR30383">
    <property type="entry name" value="THIOESTERASE 1/PROTEASE 1/LYSOPHOSPHOLIPASE L1"/>
    <property type="match status" value="1"/>
</dbReference>
<evidence type="ECO:0000256" key="1">
    <source>
        <dbReference type="ARBA" id="ARBA00023295"/>
    </source>
</evidence>
<dbReference type="Proteomes" id="UP000297025">
    <property type="component" value="Chromosome"/>
</dbReference>
<dbReference type="GO" id="GO:0016798">
    <property type="term" value="F:hydrolase activity, acting on glycosyl bonds"/>
    <property type="evidence" value="ECO:0007669"/>
    <property type="project" value="UniProtKB-KW"/>
</dbReference>
<dbReference type="InterPro" id="IPR036116">
    <property type="entry name" value="FN3_sf"/>
</dbReference>
<evidence type="ECO:0000313" key="6">
    <source>
        <dbReference type="EMBL" id="QCC77157.1"/>
    </source>
</evidence>
<feature type="chain" id="PRO_5020678145" description="Fibronectin type-III domain-containing protein" evidence="3">
    <location>
        <begin position="35"/>
        <end position="451"/>
    </location>
</feature>
<dbReference type="InterPro" id="IPR013783">
    <property type="entry name" value="Ig-like_fold"/>
</dbReference>
<reference evidence="5" key="2">
    <citation type="journal article" date="2014" name="Int. J. Syst. Evol. Microbiol.">
        <title>Complete genome of a new Firmicutes species belonging to the dominant human colonic microbiota ('Ruminococcus bicirculans') reveals two chromosomes and a selective capacity to utilize plant glucans.</title>
        <authorList>
            <consortium name="NISC Comparative Sequencing Program"/>
            <person name="Wegmann U."/>
            <person name="Louis P."/>
            <person name="Goesmann A."/>
            <person name="Henrissat B."/>
            <person name="Duncan S.H."/>
            <person name="Flint H.J."/>
        </authorList>
    </citation>
    <scope>NUCLEOTIDE SEQUENCE</scope>
    <source>
        <strain evidence="5">CCM 7403</strain>
    </source>
</reference>
<reference evidence="6 7" key="1">
    <citation type="journal article" date="2008" name="Int. J. Syst. Evol. Microbiol.">
        <title>Nocardioides daphniae sp. nov., isolated from Daphnia cucullata (Crustacea: Cladocera).</title>
        <authorList>
            <person name="Toth E.M."/>
            <person name="Keki Z."/>
            <person name="Homonnay Z.G."/>
            <person name="Borsodi A.K."/>
            <person name="Marialigeti K."/>
            <person name="Schumann P."/>
        </authorList>
    </citation>
    <scope>NUCLEOTIDE SEQUENCE [LARGE SCALE GENOMIC DNA]</scope>
    <source>
        <strain evidence="6 7">JCM 16608</strain>
    </source>
</reference>
<dbReference type="KEGG" id="ndp:E2C04_07910"/>
<dbReference type="Pfam" id="PF13472">
    <property type="entry name" value="Lipase_GDSL_2"/>
    <property type="match status" value="1"/>
</dbReference>
<accession>A0A4V1CWG2</accession>
<dbReference type="EMBL" id="BMCK01000002">
    <property type="protein sequence ID" value="GGD20157.1"/>
    <property type="molecule type" value="Genomic_DNA"/>
</dbReference>
<evidence type="ECO:0000313" key="5">
    <source>
        <dbReference type="EMBL" id="GGD20157.1"/>
    </source>
</evidence>
<dbReference type="PANTHER" id="PTHR30383:SF5">
    <property type="entry name" value="SGNH HYDROLASE-TYPE ESTERASE DOMAIN-CONTAINING PROTEIN"/>
    <property type="match status" value="1"/>
</dbReference>
<reference evidence="8" key="3">
    <citation type="journal article" date="2019" name="Int. J. Syst. Evol. Microbiol.">
        <title>The Global Catalogue of Microorganisms (GCM) 10K type strain sequencing project: providing services to taxonomists for standard genome sequencing and annotation.</title>
        <authorList>
            <consortium name="The Broad Institute Genomics Platform"/>
            <consortium name="The Broad Institute Genome Sequencing Center for Infectious Disease"/>
            <person name="Wu L."/>
            <person name="Ma J."/>
        </authorList>
    </citation>
    <scope>NUCLEOTIDE SEQUENCE [LARGE SCALE GENOMIC DNA]</scope>
    <source>
        <strain evidence="8">CCM 7403</strain>
    </source>
</reference>
<dbReference type="GO" id="GO:0000272">
    <property type="term" value="P:polysaccharide catabolic process"/>
    <property type="evidence" value="ECO:0007669"/>
    <property type="project" value="UniProtKB-KW"/>
</dbReference>
<dbReference type="SUPFAM" id="SSF49265">
    <property type="entry name" value="Fibronectin type III"/>
    <property type="match status" value="1"/>
</dbReference>
<feature type="domain" description="Fibronectin type-III" evidence="4">
    <location>
        <begin position="269"/>
        <end position="359"/>
    </location>
</feature>
<gene>
    <name evidence="6" type="ORF">E2C04_07910</name>
    <name evidence="5" type="ORF">GCM10007231_19210</name>
</gene>
<sequence length="451" mass="48576">MTLMKTTRWRSALAGTMATALLSVWAPASAPASAADEASAAPTRVMVVGDSISHASVGDYSWRYFAWKHLAAAGAGVDFVGPRRAPFVGEGATWPAVYADAAFDQDHAAMWGDQLFRPRHDRDALMTTYAPDVVVVELGVNDMLWVQATAEQTQSMMRTWVTAARARVPGADFVLVEAPWTNSPVAADYNQRLAALAWEMTTSASRVVVARTTPGYVMGTGLDVKGDTYDPLHPNTSGQIKIAAAVTDALATLGVGKAYPRPLRIPAEGPRVVPVLKGSSTDTAARWTWSVPPGATSYDVWVRRPGRKWVREVRALEGTSHQVAGLRKCKPYDVRVLARKGWTLAGQDVRSPVVTAQAGPKVAGRATVRATARGRTVRTSWSAVKGACAHRVKVTVKAPGARATTRFLDVKGTSTVLRRLTRGSVVKVSVRGVGARNLTRWSEVRTVLLQR</sequence>
<evidence type="ECO:0000256" key="3">
    <source>
        <dbReference type="SAM" id="SignalP"/>
    </source>
</evidence>
<dbReference type="EMBL" id="CP038462">
    <property type="protein sequence ID" value="QCC77157.1"/>
    <property type="molecule type" value="Genomic_DNA"/>
</dbReference>
<dbReference type="Gene3D" id="3.40.50.1110">
    <property type="entry name" value="SGNH hydrolase"/>
    <property type="match status" value="1"/>
</dbReference>
<dbReference type="InterPro" id="IPR051532">
    <property type="entry name" value="Ester_Hydrolysis_Enzymes"/>
</dbReference>
<reference evidence="5" key="5">
    <citation type="submission" date="2024-05" db="EMBL/GenBank/DDBJ databases">
        <authorList>
            <person name="Sun Q."/>
            <person name="Sedlacek I."/>
        </authorList>
    </citation>
    <scope>NUCLEOTIDE SEQUENCE</scope>
    <source>
        <strain evidence="5">CCM 7403</strain>
    </source>
</reference>
<feature type="signal peptide" evidence="3">
    <location>
        <begin position="1"/>
        <end position="34"/>
    </location>
</feature>
<keyword evidence="2" id="KW-0119">Carbohydrate metabolism</keyword>
<evidence type="ECO:0000259" key="4">
    <source>
        <dbReference type="PROSITE" id="PS50853"/>
    </source>
</evidence>
<dbReference type="PROSITE" id="PS50853">
    <property type="entry name" value="FN3"/>
    <property type="match status" value="1"/>
</dbReference>
<organism evidence="6 7">
    <name type="scientific">Nocardioides daphniae</name>
    <dbReference type="NCBI Taxonomy" id="402297"/>
    <lineage>
        <taxon>Bacteria</taxon>
        <taxon>Bacillati</taxon>
        <taxon>Actinomycetota</taxon>
        <taxon>Actinomycetes</taxon>
        <taxon>Propionibacteriales</taxon>
        <taxon>Nocardioidaceae</taxon>
        <taxon>Nocardioides</taxon>
    </lineage>
</organism>
<dbReference type="AlphaFoldDB" id="A0A4V1CWG2"/>
<evidence type="ECO:0000313" key="8">
    <source>
        <dbReference type="Proteomes" id="UP000630594"/>
    </source>
</evidence>
<dbReference type="SUPFAM" id="SSF52266">
    <property type="entry name" value="SGNH hydrolase"/>
    <property type="match status" value="1"/>
</dbReference>
<keyword evidence="3" id="KW-0732">Signal</keyword>
<keyword evidence="2" id="KW-0624">Polysaccharide degradation</keyword>